<dbReference type="KEGG" id="dar:Daro_3632"/>
<evidence type="ECO:0000259" key="8">
    <source>
        <dbReference type="Pfam" id="PF03458"/>
    </source>
</evidence>
<keyword evidence="6 7" id="KW-0472">Membrane</keyword>
<dbReference type="EMBL" id="CP000089">
    <property type="protein sequence ID" value="AAZ48361.1"/>
    <property type="molecule type" value="Genomic_DNA"/>
</dbReference>
<keyword evidence="4 7" id="KW-0812">Transmembrane</keyword>
<feature type="transmembrane region" description="Helical" evidence="7">
    <location>
        <begin position="6"/>
        <end position="24"/>
    </location>
</feature>
<proteinExistence type="inferred from homology"/>
<evidence type="ECO:0000313" key="9">
    <source>
        <dbReference type="EMBL" id="AAZ48361.1"/>
    </source>
</evidence>
<dbReference type="InterPro" id="IPR005115">
    <property type="entry name" value="Gly_transporter"/>
</dbReference>
<feature type="domain" description="Glycine transporter" evidence="8">
    <location>
        <begin position="92"/>
        <end position="165"/>
    </location>
</feature>
<accession>Q479X0</accession>
<evidence type="ECO:0000256" key="1">
    <source>
        <dbReference type="ARBA" id="ARBA00004651"/>
    </source>
</evidence>
<feature type="transmembrane region" description="Helical" evidence="7">
    <location>
        <begin position="149"/>
        <end position="168"/>
    </location>
</feature>
<feature type="transmembrane region" description="Helical" evidence="7">
    <location>
        <begin position="90"/>
        <end position="110"/>
    </location>
</feature>
<dbReference type="eggNOG" id="COG2860">
    <property type="taxonomic scope" value="Bacteria"/>
</dbReference>
<feature type="transmembrane region" description="Helical" evidence="7">
    <location>
        <begin position="64"/>
        <end position="83"/>
    </location>
</feature>
<comment type="similarity">
    <text evidence="2">Belongs to the UPF0126 family.</text>
</comment>
<name>Q479X0_DECAR</name>
<evidence type="ECO:0000256" key="6">
    <source>
        <dbReference type="ARBA" id="ARBA00023136"/>
    </source>
</evidence>
<feature type="domain" description="Glycine transporter" evidence="8">
    <location>
        <begin position="7"/>
        <end position="79"/>
    </location>
</feature>
<dbReference type="PANTHER" id="PTHR30506:SF3">
    <property type="entry name" value="UPF0126 INNER MEMBRANE PROTEIN YADS-RELATED"/>
    <property type="match status" value="1"/>
</dbReference>
<evidence type="ECO:0000256" key="2">
    <source>
        <dbReference type="ARBA" id="ARBA00008193"/>
    </source>
</evidence>
<dbReference type="OrthoDB" id="9791874at2"/>
<keyword evidence="5 7" id="KW-1133">Transmembrane helix</keyword>
<dbReference type="HOGENOM" id="CLU_064906_3_1_4"/>
<evidence type="ECO:0000256" key="7">
    <source>
        <dbReference type="SAM" id="Phobius"/>
    </source>
</evidence>
<feature type="transmembrane region" description="Helical" evidence="7">
    <location>
        <begin position="31"/>
        <end position="52"/>
    </location>
</feature>
<dbReference type="Pfam" id="PF03458">
    <property type="entry name" value="Gly_transporter"/>
    <property type="match status" value="2"/>
</dbReference>
<evidence type="ECO:0000256" key="3">
    <source>
        <dbReference type="ARBA" id="ARBA00022475"/>
    </source>
</evidence>
<gene>
    <name evidence="9" type="ordered locus">Daro_3632</name>
</gene>
<reference evidence="9" key="1">
    <citation type="submission" date="2005-08" db="EMBL/GenBank/DDBJ databases">
        <title>Complete sequence of Dechloromonas aromatica RCB.</title>
        <authorList>
            <person name="Salinero K.K."/>
            <person name="Copeland A."/>
            <person name="Lucas S."/>
            <person name="Lapidus A."/>
            <person name="Barry K."/>
            <person name="Detter J.C."/>
            <person name="Glavina T."/>
            <person name="Hammon N."/>
            <person name="Israni S."/>
            <person name="Pitluck S."/>
            <person name="Di Bartolo G."/>
            <person name="Trong S."/>
            <person name="Schmutz J."/>
            <person name="Larimer F."/>
            <person name="Land M."/>
            <person name="Ivanova N."/>
            <person name="Richardson P."/>
        </authorList>
    </citation>
    <scope>NUCLEOTIDE SEQUENCE</scope>
    <source>
        <strain evidence="9">RCB</strain>
    </source>
</reference>
<feature type="transmembrane region" description="Helical" evidence="7">
    <location>
        <begin position="116"/>
        <end position="137"/>
    </location>
</feature>
<protein>
    <recommendedName>
        <fullName evidence="8">Glycine transporter domain-containing protein</fullName>
    </recommendedName>
</protein>
<dbReference type="AlphaFoldDB" id="Q479X0"/>
<comment type="subcellular location">
    <subcellularLocation>
        <location evidence="1">Cell membrane</location>
        <topology evidence="1">Multi-pass membrane protein</topology>
    </subcellularLocation>
</comment>
<feature type="transmembrane region" description="Helical" evidence="7">
    <location>
        <begin position="174"/>
        <end position="197"/>
    </location>
</feature>
<organism evidence="9">
    <name type="scientific">Dechloromonas aromatica (strain RCB)</name>
    <dbReference type="NCBI Taxonomy" id="159087"/>
    <lineage>
        <taxon>Bacteria</taxon>
        <taxon>Pseudomonadati</taxon>
        <taxon>Pseudomonadota</taxon>
        <taxon>Betaproteobacteria</taxon>
        <taxon>Rhodocyclales</taxon>
        <taxon>Azonexaceae</taxon>
        <taxon>Dechloromonas</taxon>
    </lineage>
</organism>
<evidence type="ECO:0000256" key="4">
    <source>
        <dbReference type="ARBA" id="ARBA00022692"/>
    </source>
</evidence>
<evidence type="ECO:0000256" key="5">
    <source>
        <dbReference type="ARBA" id="ARBA00022989"/>
    </source>
</evidence>
<sequence length="204" mass="21703">MENLLYWIGLAAVAVSALTGVLDAGRKNMDLIGAVMVGCATALGGGTVRDVLLDRKVFWISDQTYLVVALLTTLLIFFAVRALHLPSRRFLIPDAIGLALFTVSGTQIALEWQAPWLVASLLGVITGVVGGVLRDVLCNEVPLVFVRGELYASAAWAGALVLIGLQGFDISPVIAAWAGMAVVLAARLLAIAFRITLPIYSERQ</sequence>
<keyword evidence="3" id="KW-1003">Cell membrane</keyword>
<dbReference type="PANTHER" id="PTHR30506">
    <property type="entry name" value="INNER MEMBRANE PROTEIN"/>
    <property type="match status" value="1"/>
</dbReference>
<dbReference type="GO" id="GO:0005886">
    <property type="term" value="C:plasma membrane"/>
    <property type="evidence" value="ECO:0007669"/>
    <property type="project" value="UniProtKB-SubCell"/>
</dbReference>